<dbReference type="EMBL" id="KQ947416">
    <property type="protein sequence ID" value="KUJ16395.1"/>
    <property type="molecule type" value="Genomic_DNA"/>
</dbReference>
<reference evidence="3 4" key="1">
    <citation type="submission" date="2015-10" db="EMBL/GenBank/DDBJ databases">
        <title>Full genome of DAOMC 229536 Phialocephala scopiformis, a fungal endophyte of spruce producing the potent anti-insectan compound rugulosin.</title>
        <authorList>
            <consortium name="DOE Joint Genome Institute"/>
            <person name="Walker A.K."/>
            <person name="Frasz S.L."/>
            <person name="Seifert K.A."/>
            <person name="Miller J.D."/>
            <person name="Mondo S.J."/>
            <person name="Labutti K."/>
            <person name="Lipzen A."/>
            <person name="Dockter R."/>
            <person name="Kennedy M."/>
            <person name="Grigoriev I.V."/>
            <person name="Spatafora J.W."/>
        </authorList>
    </citation>
    <scope>NUCLEOTIDE SEQUENCE [LARGE SCALE GENOMIC DNA]</scope>
    <source>
        <strain evidence="3 4">CBS 120377</strain>
    </source>
</reference>
<dbReference type="InterPro" id="IPR004843">
    <property type="entry name" value="Calcineurin-like_PHP"/>
</dbReference>
<dbReference type="OrthoDB" id="630188at2759"/>
<dbReference type="InParanoid" id="A0A194X8A0"/>
<dbReference type="GeneID" id="28828196"/>
<dbReference type="GO" id="GO:0016787">
    <property type="term" value="F:hydrolase activity"/>
    <property type="evidence" value="ECO:0007669"/>
    <property type="project" value="InterPro"/>
</dbReference>
<evidence type="ECO:0000313" key="3">
    <source>
        <dbReference type="EMBL" id="KUJ16395.1"/>
    </source>
</evidence>
<dbReference type="PANTHER" id="PTHR12905:SF0">
    <property type="entry name" value="CALCINEURIN-LIKE PHOSPHOESTERASE DOMAIN-CONTAINING PROTEIN"/>
    <property type="match status" value="1"/>
</dbReference>
<proteinExistence type="predicted"/>
<dbReference type="Pfam" id="PF00149">
    <property type="entry name" value="Metallophos"/>
    <property type="match status" value="1"/>
</dbReference>
<dbReference type="KEGG" id="psco:LY89DRAFT_719120"/>
<organism evidence="3 4">
    <name type="scientific">Mollisia scopiformis</name>
    <name type="common">Conifer needle endophyte fungus</name>
    <name type="synonym">Phialocephala scopiformis</name>
    <dbReference type="NCBI Taxonomy" id="149040"/>
    <lineage>
        <taxon>Eukaryota</taxon>
        <taxon>Fungi</taxon>
        <taxon>Dikarya</taxon>
        <taxon>Ascomycota</taxon>
        <taxon>Pezizomycotina</taxon>
        <taxon>Leotiomycetes</taxon>
        <taxon>Helotiales</taxon>
        <taxon>Mollisiaceae</taxon>
        <taxon>Mollisia</taxon>
    </lineage>
</organism>
<gene>
    <name evidence="3" type="ORF">LY89DRAFT_719120</name>
</gene>
<name>A0A194X8A0_MOLSC</name>
<feature type="domain" description="Calcineurin-like phosphoesterase" evidence="2">
    <location>
        <begin position="53"/>
        <end position="236"/>
    </location>
</feature>
<dbReference type="Proteomes" id="UP000070700">
    <property type="component" value="Unassembled WGS sequence"/>
</dbReference>
<protein>
    <recommendedName>
        <fullName evidence="2">Calcineurin-like phosphoesterase domain-containing protein</fullName>
    </recommendedName>
</protein>
<dbReference type="AlphaFoldDB" id="A0A194X8A0"/>
<dbReference type="InterPro" id="IPR051693">
    <property type="entry name" value="UPF0046_metallophosphoest"/>
</dbReference>
<keyword evidence="4" id="KW-1185">Reference proteome</keyword>
<evidence type="ECO:0000259" key="2">
    <source>
        <dbReference type="Pfam" id="PF00149"/>
    </source>
</evidence>
<sequence length="317" mass="34823">MSLLKRPPRQRKGGLTFSSAPQKRQRSASPIPIPTKRNRLSPIDSTETTIQTRVLVISDTHGVSALPQILSHDLKIDVVLHCGDLSECGTLEDTEDGKKLHDEAREIWTSASVKEAGIELLAEGIHEFALDNGARLRIYASPYTINSQRVTEWGFGYGSGENRFNSEGEGISYGKAVGTEESVLNGDKEVDVIMTHGPARYRLDLSSGSESLGCPHLFRAMRRIRPKLHVFGHVHNAYGAEIVRWEDNKHLPEDDHVDDGIQAKTKTEGFVEDGVKRIGISARATGAETVFVNAALMGRDGVLENVPWLVDVGLEPV</sequence>
<evidence type="ECO:0000313" key="4">
    <source>
        <dbReference type="Proteomes" id="UP000070700"/>
    </source>
</evidence>
<dbReference type="Gene3D" id="3.60.21.10">
    <property type="match status" value="2"/>
</dbReference>
<evidence type="ECO:0000256" key="1">
    <source>
        <dbReference type="SAM" id="MobiDB-lite"/>
    </source>
</evidence>
<dbReference type="PANTHER" id="PTHR12905">
    <property type="entry name" value="METALLOPHOSPHOESTERASE"/>
    <property type="match status" value="1"/>
</dbReference>
<feature type="compositionally biased region" description="Basic residues" evidence="1">
    <location>
        <begin position="1"/>
        <end position="12"/>
    </location>
</feature>
<dbReference type="SUPFAM" id="SSF56300">
    <property type="entry name" value="Metallo-dependent phosphatases"/>
    <property type="match status" value="1"/>
</dbReference>
<accession>A0A194X8A0</accession>
<dbReference type="InterPro" id="IPR029052">
    <property type="entry name" value="Metallo-depent_PP-like"/>
</dbReference>
<dbReference type="RefSeq" id="XP_018070750.1">
    <property type="nucleotide sequence ID" value="XM_018218470.1"/>
</dbReference>
<feature type="region of interest" description="Disordered" evidence="1">
    <location>
        <begin position="1"/>
        <end position="44"/>
    </location>
</feature>